<keyword evidence="3 6" id="KW-0012">Acyltransferase</keyword>
<dbReference type="InterPro" id="IPR000542">
    <property type="entry name" value="Carn_acyl_trans"/>
</dbReference>
<reference evidence="6 7" key="1">
    <citation type="submission" date="2015-11" db="EMBL/GenBank/DDBJ databases">
        <title>Draft genome sequences of new species of the genus Lactobacillus isolated from orchardgrass silage.</title>
        <authorList>
            <person name="Tohno M."/>
            <person name="Tanizawa Y."/>
            <person name="Arita M."/>
        </authorList>
    </citation>
    <scope>NUCLEOTIDE SEQUENCE [LARGE SCALE GENOMIC DNA]</scope>
    <source>
        <strain evidence="6 7">IWT5</strain>
    </source>
</reference>
<dbReference type="InterPro" id="IPR039551">
    <property type="entry name" value="Cho/carn_acyl_trans"/>
</dbReference>
<dbReference type="Pfam" id="PF00755">
    <property type="entry name" value="Carn_acyltransf"/>
    <property type="match status" value="1"/>
</dbReference>
<protein>
    <submittedName>
        <fullName evidence="6">Choline/Carnitine o-acyltransferase</fullName>
    </submittedName>
</protein>
<keyword evidence="2 6" id="KW-0808">Transferase</keyword>
<evidence type="ECO:0000256" key="1">
    <source>
        <dbReference type="ARBA" id="ARBA00005232"/>
    </source>
</evidence>
<accession>A0A1Z5J3P6</accession>
<dbReference type="SUPFAM" id="SSF52777">
    <property type="entry name" value="CoA-dependent acyltransferases"/>
    <property type="match status" value="2"/>
</dbReference>
<proteinExistence type="inferred from homology"/>
<dbReference type="Gene3D" id="3.30.559.70">
    <property type="entry name" value="Choline/Carnitine o-acyltransferase, domain 2"/>
    <property type="match status" value="1"/>
</dbReference>
<dbReference type="InterPro" id="IPR023213">
    <property type="entry name" value="CAT-like_dom_sf"/>
</dbReference>
<dbReference type="InterPro" id="IPR042231">
    <property type="entry name" value="Cho/carn_acyl_trans_2"/>
</dbReference>
<dbReference type="Proteomes" id="UP000223370">
    <property type="component" value="Unassembled WGS sequence"/>
</dbReference>
<feature type="active site" description="Proton acceptor" evidence="4">
    <location>
        <position position="303"/>
    </location>
</feature>
<dbReference type="GO" id="GO:0006635">
    <property type="term" value="P:fatty acid beta-oxidation"/>
    <property type="evidence" value="ECO:0007669"/>
    <property type="project" value="TreeGrafter"/>
</dbReference>
<dbReference type="AlphaFoldDB" id="A0A1Z5J3P6"/>
<evidence type="ECO:0000313" key="6">
    <source>
        <dbReference type="EMBL" id="GAX08519.1"/>
    </source>
</evidence>
<dbReference type="PANTHER" id="PTHR22589:SF16">
    <property type="entry name" value="CARNITINE O-PALMITOYLTRANSFERASE 2, MITOCHONDRIAL"/>
    <property type="match status" value="1"/>
</dbReference>
<evidence type="ECO:0000256" key="2">
    <source>
        <dbReference type="ARBA" id="ARBA00022679"/>
    </source>
</evidence>
<dbReference type="GO" id="GO:0004095">
    <property type="term" value="F:carnitine O-palmitoyltransferase activity"/>
    <property type="evidence" value="ECO:0007669"/>
    <property type="project" value="TreeGrafter"/>
</dbReference>
<dbReference type="EMBL" id="BCMJ01000006">
    <property type="protein sequence ID" value="GAX08519.1"/>
    <property type="molecule type" value="Genomic_DNA"/>
</dbReference>
<comment type="similarity">
    <text evidence="1">Belongs to the carnitine/choline acetyltransferase family.</text>
</comment>
<name>A0A1Z5J3P6_9LACO</name>
<sequence length="585" mass="65606">MTEKYITEGLTLLPKLPLPKLDQTFASLKKWRTPLLGVSEQNKLAEQIDAFQKSDAVELQSYLNQRWVETNANWLSPILRHHYLSNRQPVQTKTNFGFTISHDKLPHQDQLTITAKLLQNFADQYLSYVTGTAPVEKGSDDKPIDMSSYLSFFRTQRQPGVGHDYLQKTRHTVNNVEATVIYHQTVYQIRLIDHAGRVSTLHSLTEALTQMMNNPDPDTFFIGAYTGLPRNDAAKLRQRLSSSELNQANLTRISDSLLTVTLLDPSQSLTPQSVLLGSQNRLFDKTTQVIVSSDAQIGFAFEHSQIDVQTALRLVNSVVTKLDQTADQWDSKGKPHFQRLEWQLDHYTKEALSEADRRNAEVAQGLEFASKIVQAVGVEQLQDLKVDSDAFAQISLALAEYRITGSWRNISESTSMRQFYQGRAETVSTVTLEEKQFIEVFAAGARDAATRQLFNQAVTALAARMNLIQQGFGIDSHLLGLATMMSQHGGKAAFPDADEFFHSPFLNQLVNDFFSTVRLPTDLIDTFVSSPASPNGYTIGYSPLKNQIALSVSAWTSNDFEAEELLADIEDSLSTIFAWLTAERN</sequence>
<gene>
    <name evidence="6" type="ORF">IWT5_01674</name>
</gene>
<comment type="caution">
    <text evidence="6">The sequence shown here is derived from an EMBL/GenBank/DDBJ whole genome shotgun (WGS) entry which is preliminary data.</text>
</comment>
<keyword evidence="7" id="KW-1185">Reference proteome</keyword>
<evidence type="ECO:0000259" key="5">
    <source>
        <dbReference type="Pfam" id="PF00755"/>
    </source>
</evidence>
<dbReference type="Gene3D" id="3.30.559.10">
    <property type="entry name" value="Chloramphenicol acetyltransferase-like domain"/>
    <property type="match status" value="1"/>
</dbReference>
<evidence type="ECO:0000256" key="3">
    <source>
        <dbReference type="ARBA" id="ARBA00023315"/>
    </source>
</evidence>
<dbReference type="RefSeq" id="WP_098825327.1">
    <property type="nucleotide sequence ID" value="NZ_BCMJ01000006.1"/>
</dbReference>
<dbReference type="PANTHER" id="PTHR22589">
    <property type="entry name" value="CARNITINE O-ACYLTRANSFERASE"/>
    <property type="match status" value="1"/>
</dbReference>
<organism evidence="6 7">
    <name type="scientific">Secundilactobacillus silagincola</name>
    <dbReference type="NCBI Taxonomy" id="1714681"/>
    <lineage>
        <taxon>Bacteria</taxon>
        <taxon>Bacillati</taxon>
        <taxon>Bacillota</taxon>
        <taxon>Bacilli</taxon>
        <taxon>Lactobacillales</taxon>
        <taxon>Lactobacillaceae</taxon>
        <taxon>Secundilactobacillus</taxon>
    </lineage>
</organism>
<dbReference type="OrthoDB" id="1456at2"/>
<feature type="domain" description="Choline/carnitine acyltransferase" evidence="5">
    <location>
        <begin position="16"/>
        <end position="569"/>
    </location>
</feature>
<evidence type="ECO:0000256" key="4">
    <source>
        <dbReference type="PIRSR" id="PIRSR600542-1"/>
    </source>
</evidence>
<evidence type="ECO:0000313" key="7">
    <source>
        <dbReference type="Proteomes" id="UP000223370"/>
    </source>
</evidence>